<dbReference type="Proteomes" id="UP000605986">
    <property type="component" value="Unassembled WGS sequence"/>
</dbReference>
<dbReference type="GO" id="GO:0016301">
    <property type="term" value="F:kinase activity"/>
    <property type="evidence" value="ECO:0007669"/>
    <property type="project" value="UniProtKB-KW"/>
</dbReference>
<accession>A0A8H4NGT1</accession>
<protein>
    <submittedName>
        <fullName evidence="1">Serine protein kinase</fullName>
    </submittedName>
</protein>
<keyword evidence="2" id="KW-1185">Reference proteome</keyword>
<dbReference type="EMBL" id="JAADJG010000915">
    <property type="protein sequence ID" value="KAF4434166.1"/>
    <property type="molecule type" value="Genomic_DNA"/>
</dbReference>
<keyword evidence="1" id="KW-0808">Transferase</keyword>
<reference evidence="1" key="1">
    <citation type="submission" date="2020-01" db="EMBL/GenBank/DDBJ databases">
        <title>Identification and distribution of gene clusters putatively required for synthesis of sphingolipid metabolism inhibitors in phylogenetically diverse species of the filamentous fungus Fusarium.</title>
        <authorList>
            <person name="Kim H.-S."/>
            <person name="Busman M."/>
            <person name="Brown D.W."/>
            <person name="Divon H."/>
            <person name="Uhlig S."/>
            <person name="Proctor R.H."/>
        </authorList>
    </citation>
    <scope>NUCLEOTIDE SEQUENCE</scope>
    <source>
        <strain evidence="1">NRRL 53441</strain>
    </source>
</reference>
<sequence>MADSLTTLLRPSDGSIRCQIGNTFLILQAGTFKIGKSLLVGTENSTAHATILIYADTIEITAQDVEAPSCNVGLFCRSLSLGPFPFTNLSTAGRAGEPIATPNTVPTDINNGRNGGDINVYIEDHDSAKLIAQGNGQDVQPSLYLTSSGGQGGYCAVDGSSVNRIGGNAGRIQFSYLSAESKLLGELRKTYEDTSTHFRLRAQRLVSMVPEGPSSAVGKEAVAVETAFKSLYTLTLNLDNVKRIFHKHMPPATNEAIDSAIKASNDTLRLKTEPRFDIGAFSTVRDVLNQQAISVSRKPLEDAVKVPCKIPWDELTEVLAVFSEKLNEITTENAQTNAYPSSPLALAVEALVSSMESDISDRNALIETAVSDGGGYAGLGGKDGNSTEAVIRALSSDRPALKSAFAYVHPDQCQMLLNAANRVYLKASCDTSNKSPDRFVEAQKLYSAIFRRLSFVPLLQKDIHSKDFQPLTKAYLQMQVDGIALDPVSDLAQIRAQAGLYLCNIAHGKDIFGHDGGGKDPGARWVPRLQYMQYAKAITKSLPPLKKLVISIAAQQGTQQDPQSNVRLLADSVQAHIETLQQQIQLTTSSTGPLNSAGSQIQQYTPALKAMRAIIQVQVAALTDEVQTSWNFNPSDIINGITQLTSSLDELVAGLSIFSGLYTSFTTIEGDDGSDVNKQYVIKQFDSAGKDLGKLNETVKMTASGTYSVDDPGATKLIADEKTLKDLLDKFEGALDAGKVKDLKKTLYEYAKLAKTRNAAVLKYNTAAIMVAKLQDLKLYTKKAAVISRPLLLFQLKIFNSMCATAYELIYETARSTQLWTLWLDDQVDPPLPTSGFDDDNTVEQIKNYVDSLDSKFTSWLSLYSENPGLIFPNPTSAPGQTSSGITWFLSQDQVSDLQNKTIDDLSGSTGQQEYQIMFTLPAPTSQSTGTSGSPDYNLFTGYANVRVNQVLVWLFGARVQPDKETQQCRLCIEISHLGNDTITKNDGKTNLQFLHSATQLKFVYDPTNVTSWAAAQKTNPITVQNLDSGGEGAGRDSARTERSLSVAPIGPFATWMLTVRERENNGLDLSKLTGICLEFWGSAHTVDAS</sequence>
<name>A0A8H4NGT1_9HYPO</name>
<dbReference type="OrthoDB" id="10016792at2759"/>
<proteinExistence type="predicted"/>
<gene>
    <name evidence="1" type="ORF">F53441_13719</name>
</gene>
<dbReference type="AlphaFoldDB" id="A0A8H4NGT1"/>
<keyword evidence="1" id="KW-0418">Kinase</keyword>
<organism evidence="1 2">
    <name type="scientific">Fusarium austroafricanum</name>
    <dbReference type="NCBI Taxonomy" id="2364996"/>
    <lineage>
        <taxon>Eukaryota</taxon>
        <taxon>Fungi</taxon>
        <taxon>Dikarya</taxon>
        <taxon>Ascomycota</taxon>
        <taxon>Pezizomycotina</taxon>
        <taxon>Sordariomycetes</taxon>
        <taxon>Hypocreomycetidae</taxon>
        <taxon>Hypocreales</taxon>
        <taxon>Nectriaceae</taxon>
        <taxon>Fusarium</taxon>
        <taxon>Fusarium concolor species complex</taxon>
    </lineage>
</organism>
<evidence type="ECO:0000313" key="1">
    <source>
        <dbReference type="EMBL" id="KAF4434166.1"/>
    </source>
</evidence>
<evidence type="ECO:0000313" key="2">
    <source>
        <dbReference type="Proteomes" id="UP000605986"/>
    </source>
</evidence>
<comment type="caution">
    <text evidence="1">The sequence shown here is derived from an EMBL/GenBank/DDBJ whole genome shotgun (WGS) entry which is preliminary data.</text>
</comment>